<proteinExistence type="predicted"/>
<keyword evidence="4" id="KW-1185">Reference proteome</keyword>
<reference evidence="4" key="1">
    <citation type="journal article" date="2019" name="Int. J. Syst. Evol. Microbiol.">
        <title>The Global Catalogue of Microorganisms (GCM) 10K type strain sequencing project: providing services to taxonomists for standard genome sequencing and annotation.</title>
        <authorList>
            <consortium name="The Broad Institute Genomics Platform"/>
            <consortium name="The Broad Institute Genome Sequencing Center for Infectious Disease"/>
            <person name="Wu L."/>
            <person name="Ma J."/>
        </authorList>
    </citation>
    <scope>NUCLEOTIDE SEQUENCE [LARGE SCALE GENOMIC DNA]</scope>
    <source>
        <strain evidence="4">JCM 15478</strain>
    </source>
</reference>
<protein>
    <submittedName>
        <fullName evidence="3">NmrA family NAD(P)-binding protein</fullName>
    </submittedName>
</protein>
<dbReference type="EMBL" id="BAAAPE010000015">
    <property type="protein sequence ID" value="GAA2094131.1"/>
    <property type="molecule type" value="Genomic_DNA"/>
</dbReference>
<feature type="region of interest" description="Disordered" evidence="1">
    <location>
        <begin position="287"/>
        <end position="307"/>
    </location>
</feature>
<evidence type="ECO:0000256" key="1">
    <source>
        <dbReference type="SAM" id="MobiDB-lite"/>
    </source>
</evidence>
<dbReference type="SUPFAM" id="SSF51735">
    <property type="entry name" value="NAD(P)-binding Rossmann-fold domains"/>
    <property type="match status" value="1"/>
</dbReference>
<dbReference type="Pfam" id="PF05368">
    <property type="entry name" value="NmrA"/>
    <property type="match status" value="1"/>
</dbReference>
<dbReference type="InterPro" id="IPR008030">
    <property type="entry name" value="NmrA-like"/>
</dbReference>
<dbReference type="PANTHER" id="PTHR43162">
    <property type="match status" value="1"/>
</dbReference>
<name>A0ABP5I865_9ACTN</name>
<dbReference type="InterPro" id="IPR051604">
    <property type="entry name" value="Ergot_Alk_Oxidoreductase"/>
</dbReference>
<dbReference type="Proteomes" id="UP001500016">
    <property type="component" value="Unassembled WGS sequence"/>
</dbReference>
<evidence type="ECO:0000259" key="2">
    <source>
        <dbReference type="Pfam" id="PF05368"/>
    </source>
</evidence>
<feature type="region of interest" description="Disordered" evidence="1">
    <location>
        <begin position="1"/>
        <end position="23"/>
    </location>
</feature>
<sequence>MATAATGPILVTGAGGGQQGSTGRHVVRLLRERGHEVRAFVHTDDARADALRALGAEVVAGDLREITDVLPALRGVRRAYFTYPVTDGLLEATGTFAAAARREGVERVVEVSQLAADPHAGTPRMRLHWVSEQVFDWAGIGAVHLRAGVFFENLDFLVRAAGHGELALPLGAPDTVLPLVAGTDVARVGAGLLADPLPELPGADPVVLLCGQVMTVGEATRTFAEGRGTPLTYADVPPGDWRKRALDLYGGDLHTVEHLSKLWDLFRAIGAHHELYEVTGSIERYGGEPPRTLRDFTEEPAKEPPAS</sequence>
<dbReference type="Gene3D" id="3.40.50.720">
    <property type="entry name" value="NAD(P)-binding Rossmann-like Domain"/>
    <property type="match status" value="1"/>
</dbReference>
<comment type="caution">
    <text evidence="3">The sequence shown here is derived from an EMBL/GenBank/DDBJ whole genome shotgun (WGS) entry which is preliminary data.</text>
</comment>
<dbReference type="InterPro" id="IPR036291">
    <property type="entry name" value="NAD(P)-bd_dom_sf"/>
</dbReference>
<evidence type="ECO:0000313" key="3">
    <source>
        <dbReference type="EMBL" id="GAA2094131.1"/>
    </source>
</evidence>
<feature type="domain" description="NmrA-like" evidence="2">
    <location>
        <begin position="8"/>
        <end position="254"/>
    </location>
</feature>
<evidence type="ECO:0000313" key="4">
    <source>
        <dbReference type="Proteomes" id="UP001500016"/>
    </source>
</evidence>
<accession>A0ABP5I865</accession>
<dbReference type="PANTHER" id="PTHR43162:SF1">
    <property type="entry name" value="PRESTALK A DIFFERENTIATION PROTEIN A"/>
    <property type="match status" value="1"/>
</dbReference>
<feature type="compositionally biased region" description="Basic and acidic residues" evidence="1">
    <location>
        <begin position="291"/>
        <end position="307"/>
    </location>
</feature>
<organism evidence="3 4">
    <name type="scientific">Streptomyces albiaxialis</name>
    <dbReference type="NCBI Taxonomy" id="329523"/>
    <lineage>
        <taxon>Bacteria</taxon>
        <taxon>Bacillati</taxon>
        <taxon>Actinomycetota</taxon>
        <taxon>Actinomycetes</taxon>
        <taxon>Kitasatosporales</taxon>
        <taxon>Streptomycetaceae</taxon>
        <taxon>Streptomyces</taxon>
    </lineage>
</organism>
<dbReference type="RefSeq" id="WP_344532850.1">
    <property type="nucleotide sequence ID" value="NZ_BAAAPE010000015.1"/>
</dbReference>
<gene>
    <name evidence="3" type="ORF">GCM10009801_61900</name>
</gene>